<dbReference type="PRINTS" id="PR00080">
    <property type="entry name" value="SDRFAMILY"/>
</dbReference>
<dbReference type="InterPro" id="IPR051911">
    <property type="entry name" value="SDR_oxidoreductase"/>
</dbReference>
<dbReference type="GO" id="GO:0016491">
    <property type="term" value="F:oxidoreductase activity"/>
    <property type="evidence" value="ECO:0007669"/>
    <property type="project" value="UniProtKB-KW"/>
</dbReference>
<proteinExistence type="inferred from homology"/>
<organism evidence="5 6">
    <name type="scientific">Amycolatopsis rhizosphaerae</name>
    <dbReference type="NCBI Taxonomy" id="2053003"/>
    <lineage>
        <taxon>Bacteria</taxon>
        <taxon>Bacillati</taxon>
        <taxon>Actinomycetota</taxon>
        <taxon>Actinomycetes</taxon>
        <taxon>Pseudonocardiales</taxon>
        <taxon>Pseudonocardiaceae</taxon>
        <taxon>Amycolatopsis</taxon>
    </lineage>
</organism>
<evidence type="ECO:0000313" key="5">
    <source>
        <dbReference type="EMBL" id="TVT60543.1"/>
    </source>
</evidence>
<dbReference type="SMART" id="SM00822">
    <property type="entry name" value="PKS_KR"/>
    <property type="match status" value="1"/>
</dbReference>
<dbReference type="InterPro" id="IPR020904">
    <property type="entry name" value="Sc_DH/Rdtase_CS"/>
</dbReference>
<evidence type="ECO:0000256" key="1">
    <source>
        <dbReference type="ARBA" id="ARBA00006484"/>
    </source>
</evidence>
<evidence type="ECO:0000256" key="3">
    <source>
        <dbReference type="RuleBase" id="RU000363"/>
    </source>
</evidence>
<protein>
    <submittedName>
        <fullName evidence="5">SDR family NAD(P)-dependent oxidoreductase</fullName>
    </submittedName>
</protein>
<dbReference type="InterPro" id="IPR057326">
    <property type="entry name" value="KR_dom"/>
</dbReference>
<dbReference type="RefSeq" id="WP_144585959.1">
    <property type="nucleotide sequence ID" value="NZ_VJWX01000022.1"/>
</dbReference>
<reference evidence="5 6" key="1">
    <citation type="submission" date="2019-07" db="EMBL/GenBank/DDBJ databases">
        <authorList>
            <person name="Duangmal K."/>
            <person name="Teo W.F.A."/>
        </authorList>
    </citation>
    <scope>NUCLEOTIDE SEQUENCE [LARGE SCALE GENOMIC DNA]</scope>
    <source>
        <strain evidence="5 6">TBRC 6029</strain>
    </source>
</reference>
<dbReference type="SUPFAM" id="SSF51735">
    <property type="entry name" value="NAD(P)-binding Rossmann-fold domains"/>
    <property type="match status" value="1"/>
</dbReference>
<gene>
    <name evidence="5" type="ORF">FNH05_04390</name>
</gene>
<reference evidence="5 6" key="2">
    <citation type="submission" date="2019-08" db="EMBL/GenBank/DDBJ databases">
        <title>Amycolatopsis acidicola sp. nov., isolated from peat swamp forest soil.</title>
        <authorList>
            <person name="Srisuk N."/>
        </authorList>
    </citation>
    <scope>NUCLEOTIDE SEQUENCE [LARGE SCALE GENOMIC DNA]</scope>
    <source>
        <strain evidence="5 6">TBRC 6029</strain>
    </source>
</reference>
<evidence type="ECO:0000256" key="2">
    <source>
        <dbReference type="ARBA" id="ARBA00023002"/>
    </source>
</evidence>
<dbReference type="PANTHER" id="PTHR43976:SF16">
    <property type="entry name" value="SHORT-CHAIN DEHYDROGENASE_REDUCTASE FAMILY PROTEIN"/>
    <property type="match status" value="1"/>
</dbReference>
<dbReference type="PRINTS" id="PR00081">
    <property type="entry name" value="GDHRDH"/>
</dbReference>
<comment type="caution">
    <text evidence="5">The sequence shown here is derived from an EMBL/GenBank/DDBJ whole genome shotgun (WGS) entry which is preliminary data.</text>
</comment>
<dbReference type="OrthoDB" id="9792003at2"/>
<evidence type="ECO:0000259" key="4">
    <source>
        <dbReference type="SMART" id="SM00822"/>
    </source>
</evidence>
<dbReference type="InterPro" id="IPR036291">
    <property type="entry name" value="NAD(P)-bd_dom_sf"/>
</dbReference>
<dbReference type="CDD" id="cd05374">
    <property type="entry name" value="17beta-HSD-like_SDR_c"/>
    <property type="match status" value="1"/>
</dbReference>
<dbReference type="PANTHER" id="PTHR43976">
    <property type="entry name" value="SHORT CHAIN DEHYDROGENASE"/>
    <property type="match status" value="1"/>
</dbReference>
<dbReference type="InterPro" id="IPR002347">
    <property type="entry name" value="SDR_fam"/>
</dbReference>
<feature type="domain" description="Ketoreductase" evidence="4">
    <location>
        <begin position="5"/>
        <end position="172"/>
    </location>
</feature>
<keyword evidence="2" id="KW-0560">Oxidoreductase</keyword>
<dbReference type="AlphaFoldDB" id="A0A558DHX5"/>
<dbReference type="Pfam" id="PF00106">
    <property type="entry name" value="adh_short"/>
    <property type="match status" value="1"/>
</dbReference>
<dbReference type="Proteomes" id="UP000320011">
    <property type="component" value="Unassembled WGS sequence"/>
</dbReference>
<comment type="similarity">
    <text evidence="1 3">Belongs to the short-chain dehydrogenases/reductases (SDR) family.</text>
</comment>
<dbReference type="EMBL" id="VJWX01000022">
    <property type="protein sequence ID" value="TVT60543.1"/>
    <property type="molecule type" value="Genomic_DNA"/>
</dbReference>
<accession>A0A558DHX5</accession>
<dbReference type="PROSITE" id="PS00061">
    <property type="entry name" value="ADH_SHORT"/>
    <property type="match status" value="1"/>
</dbReference>
<dbReference type="Gene3D" id="3.40.50.720">
    <property type="entry name" value="NAD(P)-binding Rossmann-like Domain"/>
    <property type="match status" value="1"/>
</dbReference>
<name>A0A558DHX5_9PSEU</name>
<dbReference type="NCBIfam" id="NF006114">
    <property type="entry name" value="PRK08263.1"/>
    <property type="match status" value="1"/>
</dbReference>
<sequence>MAKQRVWLITGCSAGFGRELTLAALNAGDLVMATARRPERLSDLVAEWGDRLRTCALDVTDPSSVEAAVATTLAEFGRIDVVVNNAGHGSVGAVEELTMEELRALMEVMFFGAVAVTKAVLPHLREQGSGTIVQMSSMGGQLSMPGFGAYCAAKFALEGLSEALAAEVAPFGVRVLIVEPGAFRTEFGGARMHRSREIPAYRVSTADTRAAVDGMDGTQPGDPAKAAAAVLRVLAEERPPLRLALGVDAVDAIRAHQDAMRADLDEWAEVSTSTAIVASGGAERQV</sequence>
<keyword evidence="6" id="KW-1185">Reference proteome</keyword>
<evidence type="ECO:0000313" key="6">
    <source>
        <dbReference type="Proteomes" id="UP000320011"/>
    </source>
</evidence>
<dbReference type="NCBIfam" id="NF004824">
    <property type="entry name" value="PRK06180.1"/>
    <property type="match status" value="1"/>
</dbReference>